<accession>A0A0K2TKT8</accession>
<evidence type="ECO:0000313" key="1">
    <source>
        <dbReference type="EMBL" id="CDW26272.1"/>
    </source>
</evidence>
<name>A0A0K2TKT8_LEPSM</name>
<dbReference type="AlphaFoldDB" id="A0A0K2TKT8"/>
<proteinExistence type="predicted"/>
<protein>
    <submittedName>
        <fullName evidence="1">Uncharacterized protein</fullName>
    </submittedName>
</protein>
<organism evidence="1">
    <name type="scientific">Lepeophtheirus salmonis</name>
    <name type="common">Salmon louse</name>
    <name type="synonym">Caligus salmonis</name>
    <dbReference type="NCBI Taxonomy" id="72036"/>
    <lineage>
        <taxon>Eukaryota</taxon>
        <taxon>Metazoa</taxon>
        <taxon>Ecdysozoa</taxon>
        <taxon>Arthropoda</taxon>
        <taxon>Crustacea</taxon>
        <taxon>Multicrustacea</taxon>
        <taxon>Hexanauplia</taxon>
        <taxon>Copepoda</taxon>
        <taxon>Siphonostomatoida</taxon>
        <taxon>Caligidae</taxon>
        <taxon>Lepeophtheirus</taxon>
    </lineage>
</organism>
<sequence length="21" mass="2499">MKGFTMYYKAQSQACTHIYVK</sequence>
<dbReference type="EMBL" id="HACA01008911">
    <property type="protein sequence ID" value="CDW26272.1"/>
    <property type="molecule type" value="Transcribed_RNA"/>
</dbReference>
<reference evidence="1" key="1">
    <citation type="submission" date="2014-05" db="EMBL/GenBank/DDBJ databases">
        <authorList>
            <person name="Chronopoulou M."/>
        </authorList>
    </citation>
    <scope>NUCLEOTIDE SEQUENCE</scope>
    <source>
        <tissue evidence="1">Whole organism</tissue>
    </source>
</reference>